<accession>A0AAP0FZS4</accession>
<sequence>MEDEKEADKSEPSGENVEDVHSADRRKMVCEEVEFLGDENAAKKLKQMPETEGSAEQGSPFLMEGRLLIGGLWKKSKEVGLPLGWFLARRCQMLDEVASANGTKMEMPDAEKDT</sequence>
<name>A0AAP0FZS4_9ASPA</name>
<dbReference type="Proteomes" id="UP001418222">
    <property type="component" value="Unassembled WGS sequence"/>
</dbReference>
<keyword evidence="3" id="KW-1185">Reference proteome</keyword>
<evidence type="ECO:0000313" key="2">
    <source>
        <dbReference type="EMBL" id="KAK8928258.1"/>
    </source>
</evidence>
<evidence type="ECO:0000313" key="3">
    <source>
        <dbReference type="Proteomes" id="UP001418222"/>
    </source>
</evidence>
<proteinExistence type="predicted"/>
<dbReference type="AlphaFoldDB" id="A0AAP0FZS4"/>
<reference evidence="2 3" key="1">
    <citation type="journal article" date="2022" name="Nat. Plants">
        <title>Genomes of leafy and leafless Platanthera orchids illuminate the evolution of mycoheterotrophy.</title>
        <authorList>
            <person name="Li M.H."/>
            <person name="Liu K.W."/>
            <person name="Li Z."/>
            <person name="Lu H.C."/>
            <person name="Ye Q.L."/>
            <person name="Zhang D."/>
            <person name="Wang J.Y."/>
            <person name="Li Y.F."/>
            <person name="Zhong Z.M."/>
            <person name="Liu X."/>
            <person name="Yu X."/>
            <person name="Liu D.K."/>
            <person name="Tu X.D."/>
            <person name="Liu B."/>
            <person name="Hao Y."/>
            <person name="Liao X.Y."/>
            <person name="Jiang Y.T."/>
            <person name="Sun W.H."/>
            <person name="Chen J."/>
            <person name="Chen Y.Q."/>
            <person name="Ai Y."/>
            <person name="Zhai J.W."/>
            <person name="Wu S.S."/>
            <person name="Zhou Z."/>
            <person name="Hsiao Y.Y."/>
            <person name="Wu W.L."/>
            <person name="Chen Y.Y."/>
            <person name="Lin Y.F."/>
            <person name="Hsu J.L."/>
            <person name="Li C.Y."/>
            <person name="Wang Z.W."/>
            <person name="Zhao X."/>
            <person name="Zhong W.Y."/>
            <person name="Ma X.K."/>
            <person name="Ma L."/>
            <person name="Huang J."/>
            <person name="Chen G.Z."/>
            <person name="Huang M.Z."/>
            <person name="Huang L."/>
            <person name="Peng D.H."/>
            <person name="Luo Y.B."/>
            <person name="Zou S.Q."/>
            <person name="Chen S.P."/>
            <person name="Lan S."/>
            <person name="Tsai W.C."/>
            <person name="Van de Peer Y."/>
            <person name="Liu Z.J."/>
        </authorList>
    </citation>
    <scope>NUCLEOTIDE SEQUENCE [LARGE SCALE GENOMIC DNA]</scope>
    <source>
        <strain evidence="2">Lor287</strain>
    </source>
</reference>
<comment type="caution">
    <text evidence="2">The sequence shown here is derived from an EMBL/GenBank/DDBJ whole genome shotgun (WGS) entry which is preliminary data.</text>
</comment>
<dbReference type="EMBL" id="JBBWWQ010000015">
    <property type="protein sequence ID" value="KAK8928258.1"/>
    <property type="molecule type" value="Genomic_DNA"/>
</dbReference>
<feature type="region of interest" description="Disordered" evidence="1">
    <location>
        <begin position="1"/>
        <end position="25"/>
    </location>
</feature>
<gene>
    <name evidence="2" type="ORF">KSP39_PZI017976</name>
</gene>
<organism evidence="2 3">
    <name type="scientific">Platanthera zijinensis</name>
    <dbReference type="NCBI Taxonomy" id="2320716"/>
    <lineage>
        <taxon>Eukaryota</taxon>
        <taxon>Viridiplantae</taxon>
        <taxon>Streptophyta</taxon>
        <taxon>Embryophyta</taxon>
        <taxon>Tracheophyta</taxon>
        <taxon>Spermatophyta</taxon>
        <taxon>Magnoliopsida</taxon>
        <taxon>Liliopsida</taxon>
        <taxon>Asparagales</taxon>
        <taxon>Orchidaceae</taxon>
        <taxon>Orchidoideae</taxon>
        <taxon>Orchideae</taxon>
        <taxon>Orchidinae</taxon>
        <taxon>Platanthera</taxon>
    </lineage>
</organism>
<evidence type="ECO:0000256" key="1">
    <source>
        <dbReference type="SAM" id="MobiDB-lite"/>
    </source>
</evidence>
<protein>
    <submittedName>
        <fullName evidence="2">Uncharacterized protein</fullName>
    </submittedName>
</protein>